<protein>
    <submittedName>
        <fullName evidence="6">LysR family transcriptional regulator</fullName>
    </submittedName>
</protein>
<dbReference type="AlphaFoldDB" id="A0A0L0EP80"/>
<gene>
    <name evidence="6" type="ORF">AC626_17910</name>
</gene>
<keyword evidence="4" id="KW-0804">Transcription</keyword>
<accession>A0A0L0EP80</accession>
<feature type="domain" description="HTH lysR-type" evidence="5">
    <location>
        <begin position="7"/>
        <end position="64"/>
    </location>
</feature>
<dbReference type="InterPro" id="IPR050389">
    <property type="entry name" value="LysR-type_TF"/>
</dbReference>
<keyword evidence="3" id="KW-0238">DNA-binding</keyword>
<organism evidence="6 7">
    <name type="scientific">Pseudoalteromonas rubra</name>
    <dbReference type="NCBI Taxonomy" id="43658"/>
    <lineage>
        <taxon>Bacteria</taxon>
        <taxon>Pseudomonadati</taxon>
        <taxon>Pseudomonadota</taxon>
        <taxon>Gammaproteobacteria</taxon>
        <taxon>Alteromonadales</taxon>
        <taxon>Pseudoalteromonadaceae</taxon>
        <taxon>Pseudoalteromonas</taxon>
    </lineage>
</organism>
<dbReference type="Pfam" id="PF00126">
    <property type="entry name" value="HTH_1"/>
    <property type="match status" value="1"/>
</dbReference>
<sequence length="309" mass="35378">MKHLPNLDLNLLKLFAALYQNGSVTLSAEQLNLSQSACSHALTRLRERLGDELFVRVNNRMLATAHAHRLAKTVLPALQMLEGGLQEASPFDANEPHTLTIAVTDYTAWCLRPFVAHLVSLFENLDIRFVQLEERIAEQALKDGSLDLVCGFAHQQEFSESLTQLSWFEDAYVTARCQSHPCKKQLDLSTFIAYPHILIAPWNERRGIVDRALAKIKKSRTIAVTTPHVLVAPTLLPESDMLLTMPRRYALQVCDRLNLQLQPPPLPVPDYQLKLYWHRTRKRDPKIGWFITQFCDFHKLDHNETKLVK</sequence>
<dbReference type="PANTHER" id="PTHR30118:SF15">
    <property type="entry name" value="TRANSCRIPTIONAL REGULATORY PROTEIN"/>
    <property type="match status" value="1"/>
</dbReference>
<dbReference type="InterPro" id="IPR005119">
    <property type="entry name" value="LysR_subst-bd"/>
</dbReference>
<evidence type="ECO:0000256" key="1">
    <source>
        <dbReference type="ARBA" id="ARBA00009437"/>
    </source>
</evidence>
<dbReference type="Pfam" id="PF03466">
    <property type="entry name" value="LysR_substrate"/>
    <property type="match status" value="1"/>
</dbReference>
<dbReference type="InterPro" id="IPR000847">
    <property type="entry name" value="LysR_HTH_N"/>
</dbReference>
<dbReference type="Gene3D" id="3.40.190.10">
    <property type="entry name" value="Periplasmic binding protein-like II"/>
    <property type="match status" value="2"/>
</dbReference>
<comment type="caution">
    <text evidence="6">The sequence shown here is derived from an EMBL/GenBank/DDBJ whole genome shotgun (WGS) entry which is preliminary data.</text>
</comment>
<dbReference type="PANTHER" id="PTHR30118">
    <property type="entry name" value="HTH-TYPE TRANSCRIPTIONAL REGULATOR LEUO-RELATED"/>
    <property type="match status" value="1"/>
</dbReference>
<comment type="similarity">
    <text evidence="1">Belongs to the LysR transcriptional regulatory family.</text>
</comment>
<dbReference type="PRINTS" id="PR00039">
    <property type="entry name" value="HTHLYSR"/>
</dbReference>
<evidence type="ECO:0000256" key="4">
    <source>
        <dbReference type="ARBA" id="ARBA00023163"/>
    </source>
</evidence>
<dbReference type="Gene3D" id="1.10.10.10">
    <property type="entry name" value="Winged helix-like DNA-binding domain superfamily/Winged helix DNA-binding domain"/>
    <property type="match status" value="1"/>
</dbReference>
<evidence type="ECO:0000313" key="7">
    <source>
        <dbReference type="Proteomes" id="UP000036850"/>
    </source>
</evidence>
<dbReference type="OrthoDB" id="6621790at2"/>
<proteinExistence type="inferred from homology"/>
<evidence type="ECO:0000313" key="6">
    <source>
        <dbReference type="EMBL" id="KNC66292.1"/>
    </source>
</evidence>
<dbReference type="InterPro" id="IPR036390">
    <property type="entry name" value="WH_DNA-bd_sf"/>
</dbReference>
<dbReference type="SUPFAM" id="SSF53850">
    <property type="entry name" value="Periplasmic binding protein-like II"/>
    <property type="match status" value="1"/>
</dbReference>
<dbReference type="PATRIC" id="fig|43658.6.peg.2337"/>
<reference evidence="7" key="1">
    <citation type="submission" date="2015-07" db="EMBL/GenBank/DDBJ databases">
        <title>Draft genome sequence of a Pseudoalteromonas rubra strain, OCN096, isolated from Kaneohe Bay, Oahu, Hawaii.</title>
        <authorList>
            <person name="Beurmann S."/>
            <person name="Ushijima B."/>
            <person name="Belcaid M."/>
            <person name="Callahan S.M."/>
            <person name="Aeby G.S."/>
        </authorList>
    </citation>
    <scope>NUCLEOTIDE SEQUENCE [LARGE SCALE GENOMIC DNA]</scope>
    <source>
        <strain evidence="7">OCN096</strain>
    </source>
</reference>
<dbReference type="GO" id="GO:0003700">
    <property type="term" value="F:DNA-binding transcription factor activity"/>
    <property type="evidence" value="ECO:0007669"/>
    <property type="project" value="InterPro"/>
</dbReference>
<dbReference type="SUPFAM" id="SSF46785">
    <property type="entry name" value="Winged helix' DNA-binding domain"/>
    <property type="match status" value="1"/>
</dbReference>
<evidence type="ECO:0000256" key="3">
    <source>
        <dbReference type="ARBA" id="ARBA00023125"/>
    </source>
</evidence>
<evidence type="ECO:0000256" key="2">
    <source>
        <dbReference type="ARBA" id="ARBA00023015"/>
    </source>
</evidence>
<evidence type="ECO:0000259" key="5">
    <source>
        <dbReference type="PROSITE" id="PS50931"/>
    </source>
</evidence>
<dbReference type="PROSITE" id="PS50931">
    <property type="entry name" value="HTH_LYSR"/>
    <property type="match status" value="1"/>
</dbReference>
<name>A0A0L0EP80_9GAMM</name>
<keyword evidence="2" id="KW-0805">Transcription regulation</keyword>
<dbReference type="EMBL" id="LFZX01000166">
    <property type="protein sequence ID" value="KNC66292.1"/>
    <property type="molecule type" value="Genomic_DNA"/>
</dbReference>
<dbReference type="GO" id="GO:0003677">
    <property type="term" value="F:DNA binding"/>
    <property type="evidence" value="ECO:0007669"/>
    <property type="project" value="UniProtKB-KW"/>
</dbReference>
<dbReference type="Proteomes" id="UP000036850">
    <property type="component" value="Unassembled WGS sequence"/>
</dbReference>
<dbReference type="InterPro" id="IPR036388">
    <property type="entry name" value="WH-like_DNA-bd_sf"/>
</dbReference>